<reference evidence="1 2" key="1">
    <citation type="submission" date="2013-09" db="EMBL/GenBank/DDBJ databases">
        <title>Genome sequencing of Arenimonas malthae.</title>
        <authorList>
            <person name="Chen F."/>
            <person name="Wang G."/>
        </authorList>
    </citation>
    <scope>NUCLEOTIDE SEQUENCE [LARGE SCALE GENOMIC DNA]</scope>
    <source>
        <strain evidence="1 2">CC-JY-1</strain>
    </source>
</reference>
<organism evidence="1 2">
    <name type="scientific">Arenimonas malthae CC-JY-1</name>
    <dbReference type="NCBI Taxonomy" id="1384054"/>
    <lineage>
        <taxon>Bacteria</taxon>
        <taxon>Pseudomonadati</taxon>
        <taxon>Pseudomonadota</taxon>
        <taxon>Gammaproteobacteria</taxon>
        <taxon>Lysobacterales</taxon>
        <taxon>Lysobacteraceae</taxon>
        <taxon>Arenimonas</taxon>
    </lineage>
</organism>
<protein>
    <submittedName>
        <fullName evidence="1">Uncharacterized protein</fullName>
    </submittedName>
</protein>
<dbReference type="RefSeq" id="WP_043800661.1">
    <property type="nucleotide sequence ID" value="NZ_AVCH01000042.1"/>
</dbReference>
<name>A0A091BGB2_9GAMM</name>
<dbReference type="OrthoDB" id="5294130at2"/>
<dbReference type="Proteomes" id="UP000029392">
    <property type="component" value="Unassembled WGS sequence"/>
</dbReference>
<dbReference type="EMBL" id="AVCH01000042">
    <property type="protein sequence ID" value="KFN51758.1"/>
    <property type="molecule type" value="Genomic_DNA"/>
</dbReference>
<evidence type="ECO:0000313" key="2">
    <source>
        <dbReference type="Proteomes" id="UP000029392"/>
    </source>
</evidence>
<proteinExistence type="predicted"/>
<gene>
    <name evidence="1" type="ORF">N790_04175</name>
</gene>
<dbReference type="PATRIC" id="fig|1384054.3.peg.616"/>
<comment type="caution">
    <text evidence="1">The sequence shown here is derived from an EMBL/GenBank/DDBJ whole genome shotgun (WGS) entry which is preliminary data.</text>
</comment>
<dbReference type="eggNOG" id="COG1418">
    <property type="taxonomic scope" value="Bacteria"/>
</dbReference>
<dbReference type="STRING" id="1384054.N790_04175"/>
<sequence>MKRRSTSSDSAGARQRRLQVAAEAARLLAEQGGDPVVARRKAAERLGFRDPASLPSGDEIREALAAHRRLFAAGGDEPRLRQQREAALAAMDFFAEFSPRLAGAVLDGSADARSAIELHLHADDPDAVARKLIERAIPAVQRPRRLRLERGPAREFAAWHFEADGLPFELVVLPRQAERQGPLDPLDDAPMARANRGALARLLAGQP</sequence>
<keyword evidence="2" id="KW-1185">Reference proteome</keyword>
<evidence type="ECO:0000313" key="1">
    <source>
        <dbReference type="EMBL" id="KFN51758.1"/>
    </source>
</evidence>
<accession>A0A091BGB2</accession>
<dbReference type="AlphaFoldDB" id="A0A091BGB2"/>